<dbReference type="PANTHER" id="PTHR23236">
    <property type="entry name" value="EUKARYOTIC TRANSLATION INITIATION FACTOR 4B/4H"/>
    <property type="match status" value="1"/>
</dbReference>
<evidence type="ECO:0000256" key="1">
    <source>
        <dbReference type="ARBA" id="ARBA00022737"/>
    </source>
</evidence>
<gene>
    <name evidence="6" type="ORF">FisN_39Lh026</name>
</gene>
<feature type="compositionally biased region" description="Basic and acidic residues" evidence="4">
    <location>
        <begin position="293"/>
        <end position="311"/>
    </location>
</feature>
<dbReference type="SUPFAM" id="SSF54928">
    <property type="entry name" value="RNA-binding domain, RBD"/>
    <property type="match status" value="2"/>
</dbReference>
<organism evidence="6 7">
    <name type="scientific">Fistulifera solaris</name>
    <name type="common">Oleaginous diatom</name>
    <dbReference type="NCBI Taxonomy" id="1519565"/>
    <lineage>
        <taxon>Eukaryota</taxon>
        <taxon>Sar</taxon>
        <taxon>Stramenopiles</taxon>
        <taxon>Ochrophyta</taxon>
        <taxon>Bacillariophyta</taxon>
        <taxon>Bacillariophyceae</taxon>
        <taxon>Bacillariophycidae</taxon>
        <taxon>Naviculales</taxon>
        <taxon>Naviculaceae</taxon>
        <taxon>Fistulifera</taxon>
    </lineage>
</organism>
<dbReference type="GO" id="GO:0003723">
    <property type="term" value="F:RNA binding"/>
    <property type="evidence" value="ECO:0007669"/>
    <property type="project" value="UniProtKB-UniRule"/>
</dbReference>
<protein>
    <submittedName>
        <fullName evidence="6">Nucleolar protein 12</fullName>
    </submittedName>
</protein>
<feature type="region of interest" description="Disordered" evidence="4">
    <location>
        <begin position="331"/>
        <end position="368"/>
    </location>
</feature>
<dbReference type="Pfam" id="PF00076">
    <property type="entry name" value="RRM_1"/>
    <property type="match status" value="2"/>
</dbReference>
<dbReference type="InterPro" id="IPR012677">
    <property type="entry name" value="Nucleotide-bd_a/b_plait_sf"/>
</dbReference>
<dbReference type="Gene3D" id="3.30.70.330">
    <property type="match status" value="2"/>
</dbReference>
<feature type="compositionally biased region" description="Basic and acidic residues" evidence="4">
    <location>
        <begin position="63"/>
        <end position="76"/>
    </location>
</feature>
<keyword evidence="1" id="KW-0677">Repeat</keyword>
<feature type="domain" description="RRM" evidence="5">
    <location>
        <begin position="192"/>
        <end position="277"/>
    </location>
</feature>
<reference evidence="6 7" key="1">
    <citation type="journal article" date="2015" name="Plant Cell">
        <title>Oil accumulation by the oleaginous diatom Fistulifera solaris as revealed by the genome and transcriptome.</title>
        <authorList>
            <person name="Tanaka T."/>
            <person name="Maeda Y."/>
            <person name="Veluchamy A."/>
            <person name="Tanaka M."/>
            <person name="Abida H."/>
            <person name="Marechal E."/>
            <person name="Bowler C."/>
            <person name="Muto M."/>
            <person name="Sunaga Y."/>
            <person name="Tanaka M."/>
            <person name="Yoshino T."/>
            <person name="Taniguchi T."/>
            <person name="Fukuda Y."/>
            <person name="Nemoto M."/>
            <person name="Matsumoto M."/>
            <person name="Wong P.S."/>
            <person name="Aburatani S."/>
            <person name="Fujibuchi W."/>
        </authorList>
    </citation>
    <scope>NUCLEOTIDE SEQUENCE [LARGE SCALE GENOMIC DNA]</scope>
    <source>
        <strain evidence="6 7">JPCC DA0580</strain>
    </source>
</reference>
<dbReference type="PANTHER" id="PTHR23236:SF119">
    <property type="entry name" value="NUCLEAR RNA-BINDING PROTEIN SART-3"/>
    <property type="match status" value="1"/>
</dbReference>
<feature type="compositionally biased region" description="Basic and acidic residues" evidence="4">
    <location>
        <begin position="25"/>
        <end position="54"/>
    </location>
</feature>
<accession>A0A1Z5K878</accession>
<dbReference type="InParanoid" id="A0A1Z5K878"/>
<evidence type="ECO:0000313" key="7">
    <source>
        <dbReference type="Proteomes" id="UP000198406"/>
    </source>
</evidence>
<dbReference type="FunCoup" id="A0A1Z5K878">
    <property type="interactions" value="27"/>
</dbReference>
<dbReference type="InterPro" id="IPR035979">
    <property type="entry name" value="RBD_domain_sf"/>
</dbReference>
<dbReference type="AlphaFoldDB" id="A0A1Z5K878"/>
<dbReference type="Proteomes" id="UP000198406">
    <property type="component" value="Unassembled WGS sequence"/>
</dbReference>
<sequence length="387" mass="43802">MASLLTSIFGDREEKPASLKLFNEQVHHHPPIENGERDTTLFTTKRHDEDRKDTPNQLVKRQKKEDERERKEEQERQDKLTVFVGNLPVDMTRKQLGNLFASCGKVVTTRIRSAAVTPVKVARARDPGLVKKAAFLTGKLDTSVKASVHGYVLFETDDAVQKALLLNNTKLEDGRRIRVDTAVPSWTENTKRAVFVGNLPFDDADAESGLHQHFAKHCSCEEEDIEAVRVIRDKETFASKGFGYVLFSSSALQATALRCVPGTKYKDRELRVMPCRKEKRKSKEQQAVGKTSVDVREKKPQKSKMKSDAYDSRVVEDKAKVVGVLRRLLAKDEKASREKKKRARGAPKTTTTPLKSGVSKKKAKADKLVHKMIQKKVDKEISQRKRK</sequence>
<keyword evidence="2 3" id="KW-0694">RNA-binding</keyword>
<feature type="region of interest" description="Disordered" evidence="4">
    <location>
        <begin position="22"/>
        <end position="76"/>
    </location>
</feature>
<comment type="caution">
    <text evidence="6">The sequence shown here is derived from an EMBL/GenBank/DDBJ whole genome shotgun (WGS) entry which is preliminary data.</text>
</comment>
<evidence type="ECO:0000256" key="3">
    <source>
        <dbReference type="PROSITE-ProRule" id="PRU00176"/>
    </source>
</evidence>
<feature type="region of interest" description="Disordered" evidence="4">
    <location>
        <begin position="276"/>
        <end position="311"/>
    </location>
</feature>
<dbReference type="OrthoDB" id="442677at2759"/>
<evidence type="ECO:0000256" key="4">
    <source>
        <dbReference type="SAM" id="MobiDB-lite"/>
    </source>
</evidence>
<dbReference type="SMART" id="SM00360">
    <property type="entry name" value="RRM"/>
    <property type="match status" value="2"/>
</dbReference>
<dbReference type="InterPro" id="IPR000504">
    <property type="entry name" value="RRM_dom"/>
</dbReference>
<dbReference type="PROSITE" id="PS50102">
    <property type="entry name" value="RRM"/>
    <property type="match status" value="2"/>
</dbReference>
<evidence type="ECO:0000313" key="6">
    <source>
        <dbReference type="EMBL" id="GAX22158.1"/>
    </source>
</evidence>
<feature type="domain" description="RRM" evidence="5">
    <location>
        <begin position="80"/>
        <end position="184"/>
    </location>
</feature>
<dbReference type="EMBL" id="BDSP01000178">
    <property type="protein sequence ID" value="GAX22158.1"/>
    <property type="molecule type" value="Genomic_DNA"/>
</dbReference>
<evidence type="ECO:0000256" key="2">
    <source>
        <dbReference type="ARBA" id="ARBA00022884"/>
    </source>
</evidence>
<keyword evidence="7" id="KW-1185">Reference proteome</keyword>
<name>A0A1Z5K878_FISSO</name>
<evidence type="ECO:0000259" key="5">
    <source>
        <dbReference type="PROSITE" id="PS50102"/>
    </source>
</evidence>
<proteinExistence type="predicted"/>